<dbReference type="Proteomes" id="UP000240322">
    <property type="component" value="Unassembled WGS sequence"/>
</dbReference>
<accession>A0A2R6AVG2</accession>
<reference evidence="2 3" key="1">
    <citation type="submission" date="2017-04" db="EMBL/GenBank/DDBJ databases">
        <title>Novel microbial lineages endemic to geothermal iron-oxide mats fill important gaps in the evolutionary history of Archaea.</title>
        <authorList>
            <person name="Jay Z.J."/>
            <person name="Beam J.P."/>
            <person name="Dlakic M."/>
            <person name="Rusch D.B."/>
            <person name="Kozubal M.A."/>
            <person name="Inskeep W.P."/>
        </authorList>
    </citation>
    <scope>NUCLEOTIDE SEQUENCE [LARGE SCALE GENOMIC DNA]</scope>
    <source>
        <strain evidence="2">OSP_D</strain>
    </source>
</reference>
<evidence type="ECO:0000313" key="2">
    <source>
        <dbReference type="EMBL" id="PSN90381.1"/>
    </source>
</evidence>
<feature type="domain" description="AB hydrolase-1" evidence="1">
    <location>
        <begin position="28"/>
        <end position="125"/>
    </location>
</feature>
<evidence type="ECO:0000259" key="1">
    <source>
        <dbReference type="Pfam" id="PF00561"/>
    </source>
</evidence>
<dbReference type="EMBL" id="NEXE01000062">
    <property type="protein sequence ID" value="PSN90381.1"/>
    <property type="molecule type" value="Genomic_DNA"/>
</dbReference>
<dbReference type="AlphaFoldDB" id="A0A2R6AVG2"/>
<dbReference type="Gene3D" id="3.40.50.1820">
    <property type="entry name" value="alpha/beta hydrolase"/>
    <property type="match status" value="2"/>
</dbReference>
<evidence type="ECO:0000313" key="3">
    <source>
        <dbReference type="Proteomes" id="UP000240322"/>
    </source>
</evidence>
<dbReference type="InterPro" id="IPR029058">
    <property type="entry name" value="AB_hydrolase_fold"/>
</dbReference>
<gene>
    <name evidence="2" type="ORF">B9Q03_06980</name>
</gene>
<dbReference type="PANTHER" id="PTHR43689">
    <property type="entry name" value="HYDROLASE"/>
    <property type="match status" value="1"/>
</dbReference>
<name>A0A2R6AVG2_9ARCH</name>
<dbReference type="InterPro" id="IPR000073">
    <property type="entry name" value="AB_hydrolase_1"/>
</dbReference>
<dbReference type="PANTHER" id="PTHR43689:SF8">
    <property type="entry name" value="ALPHA_BETA-HYDROLASES SUPERFAMILY PROTEIN"/>
    <property type="match status" value="1"/>
</dbReference>
<comment type="caution">
    <text evidence="2">The sequence shown here is derived from an EMBL/GenBank/DDBJ whole genome shotgun (WGS) entry which is preliminary data.</text>
</comment>
<dbReference type="SUPFAM" id="SSF53474">
    <property type="entry name" value="alpha/beta-Hydrolases"/>
    <property type="match status" value="1"/>
</dbReference>
<organism evidence="2 3">
    <name type="scientific">Candidatus Marsarchaeota G2 archaeon OSP_D</name>
    <dbReference type="NCBI Taxonomy" id="1978157"/>
    <lineage>
        <taxon>Archaea</taxon>
        <taxon>Candidatus Marsarchaeota</taxon>
        <taxon>Candidatus Marsarchaeota group 2</taxon>
    </lineage>
</organism>
<dbReference type="Pfam" id="PF00561">
    <property type="entry name" value="Abhydrolase_1"/>
    <property type="match status" value="1"/>
</dbReference>
<proteinExistence type="predicted"/>
<sequence length="205" mass="22370">MDDTHIENASAILNGVRIDYYVGGAGLPPIILVHGLNSHAGSWRKNIPSLERVRQTFAVTMPVKSHPSVKLKAAWEAQLLDGLITHLGVPSANIVGHSLGGWVAMLYAAQHAERVCSLILEDTALLVDNNTREDSVDNISHRGIPVLILWGGKDTLIPLEVGKAVHSKIATSELIIYRNAGHVPHWETPDEYNAAIIDFIQREAC</sequence>
<protein>
    <recommendedName>
        <fullName evidence="1">AB hydrolase-1 domain-containing protein</fullName>
    </recommendedName>
</protein>